<dbReference type="Gene3D" id="3.30.360.10">
    <property type="entry name" value="Dihydrodipicolinate Reductase, domain 2"/>
    <property type="match status" value="1"/>
</dbReference>
<dbReference type="InterPro" id="IPR000534">
    <property type="entry name" value="Semialdehyde_DH_NAD-bd"/>
</dbReference>
<dbReference type="InterPro" id="IPR036291">
    <property type="entry name" value="NAD(P)-bd_dom_sf"/>
</dbReference>
<dbReference type="GO" id="GO:0009097">
    <property type="term" value="P:isoleucine biosynthetic process"/>
    <property type="evidence" value="ECO:0007669"/>
    <property type="project" value="UniProtKB-UniRule"/>
</dbReference>
<keyword evidence="15" id="KW-1185">Reference proteome</keyword>
<reference evidence="14 15" key="1">
    <citation type="journal article" date="2019" name="Front. Microbiol.">
        <title>Genomes of Neutrophilic Sulfur-Oxidizing Chemolithoautotrophs Representing 9 Proteobacterial Species From 8 Genera.</title>
        <authorList>
            <person name="Watanabe T."/>
            <person name="Kojima H."/>
            <person name="Umezawa K."/>
            <person name="Hori C."/>
            <person name="Takasuka T.E."/>
            <person name="Kato Y."/>
            <person name="Fukui M."/>
        </authorList>
    </citation>
    <scope>NUCLEOTIDE SEQUENCE [LARGE SCALE GENOMIC DNA]</scope>
    <source>
        <strain evidence="14 15">TTN</strain>
    </source>
</reference>
<dbReference type="AlphaFoldDB" id="A0A401JGN9"/>
<dbReference type="CDD" id="cd18131">
    <property type="entry name" value="ASADH_C_bac_euk_like"/>
    <property type="match status" value="1"/>
</dbReference>
<dbReference type="GO" id="GO:0009089">
    <property type="term" value="P:lysine biosynthetic process via diaminopimelate"/>
    <property type="evidence" value="ECO:0007669"/>
    <property type="project" value="UniProtKB-UniRule"/>
</dbReference>
<keyword evidence="6" id="KW-0521">NADP</keyword>
<protein>
    <recommendedName>
        <fullName evidence="3 12">Aspartate-semialdehyde dehydrogenase</fullName>
        <ecNumber evidence="3 12">1.2.1.11</ecNumber>
    </recommendedName>
</protein>
<dbReference type="GO" id="GO:0019877">
    <property type="term" value="P:diaminopimelate biosynthetic process"/>
    <property type="evidence" value="ECO:0007669"/>
    <property type="project" value="UniProtKB-KW"/>
</dbReference>
<dbReference type="GO" id="GO:0050661">
    <property type="term" value="F:NADP binding"/>
    <property type="evidence" value="ECO:0007669"/>
    <property type="project" value="InterPro"/>
</dbReference>
<keyword evidence="4" id="KW-0028">Amino-acid biosynthesis</keyword>
<evidence type="ECO:0000313" key="15">
    <source>
        <dbReference type="Proteomes" id="UP000286806"/>
    </source>
</evidence>
<comment type="caution">
    <text evidence="14">The sequence shown here is derived from an EMBL/GenBank/DDBJ whole genome shotgun (WGS) entry which is preliminary data.</text>
</comment>
<dbReference type="GO" id="GO:0046983">
    <property type="term" value="F:protein dimerization activity"/>
    <property type="evidence" value="ECO:0007669"/>
    <property type="project" value="InterPro"/>
</dbReference>
<comment type="similarity">
    <text evidence="1">Belongs to the aspartate-semialdehyde dehydrogenase family.</text>
</comment>
<dbReference type="InterPro" id="IPR005986">
    <property type="entry name" value="Asp_semialdehyde_DH_beta"/>
</dbReference>
<evidence type="ECO:0000256" key="11">
    <source>
        <dbReference type="ARBA" id="ARBA00047891"/>
    </source>
</evidence>
<feature type="domain" description="Semialdehyde dehydrogenase NAD-binding" evidence="13">
    <location>
        <begin position="6"/>
        <end position="121"/>
    </location>
</feature>
<dbReference type="SMART" id="SM00859">
    <property type="entry name" value="Semialdhyde_dh"/>
    <property type="match status" value="1"/>
</dbReference>
<dbReference type="SUPFAM" id="SSF51735">
    <property type="entry name" value="NAD(P)-binding Rossmann-fold domains"/>
    <property type="match status" value="1"/>
</dbReference>
<dbReference type="GO" id="GO:0051287">
    <property type="term" value="F:NAD binding"/>
    <property type="evidence" value="ECO:0007669"/>
    <property type="project" value="InterPro"/>
</dbReference>
<evidence type="ECO:0000256" key="3">
    <source>
        <dbReference type="ARBA" id="ARBA00013120"/>
    </source>
</evidence>
<dbReference type="RefSeq" id="WP_124705627.1">
    <property type="nucleotide sequence ID" value="NZ_BGOW01000027.1"/>
</dbReference>
<dbReference type="GO" id="GO:0004073">
    <property type="term" value="F:aspartate-semialdehyde dehydrogenase activity"/>
    <property type="evidence" value="ECO:0007669"/>
    <property type="project" value="UniProtKB-UniRule"/>
</dbReference>
<dbReference type="OrthoDB" id="9805684at2"/>
<proteinExistence type="inferred from homology"/>
<dbReference type="InterPro" id="IPR012280">
    <property type="entry name" value="Semialdhyde_DH_dimer_dom"/>
</dbReference>
<evidence type="ECO:0000256" key="2">
    <source>
        <dbReference type="ARBA" id="ARBA00011738"/>
    </source>
</evidence>
<evidence type="ECO:0000313" key="14">
    <source>
        <dbReference type="EMBL" id="GBL46797.1"/>
    </source>
</evidence>
<dbReference type="NCBIfam" id="NF004224">
    <property type="entry name" value="PRK05671.1"/>
    <property type="match status" value="1"/>
</dbReference>
<dbReference type="PANTHER" id="PTHR46278">
    <property type="entry name" value="DEHYDROGENASE, PUTATIVE-RELATED"/>
    <property type="match status" value="1"/>
</dbReference>
<dbReference type="Gene3D" id="3.40.50.720">
    <property type="entry name" value="NAD(P)-binding Rossmann-like Domain"/>
    <property type="match status" value="1"/>
</dbReference>
<accession>A0A401JGN9</accession>
<keyword evidence="5" id="KW-0791">Threonine biosynthesis</keyword>
<evidence type="ECO:0000256" key="10">
    <source>
        <dbReference type="ARBA" id="ARBA00023167"/>
    </source>
</evidence>
<evidence type="ECO:0000256" key="12">
    <source>
        <dbReference type="NCBIfam" id="TIGR01296"/>
    </source>
</evidence>
<dbReference type="Pfam" id="PF02774">
    <property type="entry name" value="Semialdhyde_dhC"/>
    <property type="match status" value="1"/>
</dbReference>
<organism evidence="14 15">
    <name type="scientific">Sulfuriferula multivorans</name>
    <dbReference type="NCBI Taxonomy" id="1559896"/>
    <lineage>
        <taxon>Bacteria</taxon>
        <taxon>Pseudomonadati</taxon>
        <taxon>Pseudomonadota</taxon>
        <taxon>Betaproteobacteria</taxon>
        <taxon>Nitrosomonadales</taxon>
        <taxon>Sulfuricellaceae</taxon>
        <taxon>Sulfuriferula</taxon>
    </lineage>
</organism>
<keyword evidence="8" id="KW-0560">Oxidoreductase</keyword>
<dbReference type="NCBIfam" id="TIGR01296">
    <property type="entry name" value="asd_B"/>
    <property type="match status" value="1"/>
</dbReference>
<sequence>MPKKVDVAVLGATSLVGEAILEHLSERDFPLGKLYLLSPSLSVGEEISIAGRDIVVQDAEQFDFTQVRIALFAAGAEAAAHYAAKAAAAGCVVIDSSPQFRTDAAVPLVVAEVNPDSIADYLPRKLIASPNAATIHLLKALKPIYDAAGISRINVVSFQSVSGSGKEAINELADQTRAIFNLSETENNVYPKRIAFNLLPQIGAFLDNGYTVEEMKMVNETQRVLADESVAINPTTVRVPVFYGHAQAVHIETRNSISAATARDLLKNTPGVTVIDEREDGSFPTPLDAAAQNDVLVGRIRADISHPNGLNMWIVADNVRAGTALNCVNIAEIFIEKYLK</sequence>
<evidence type="ECO:0000256" key="4">
    <source>
        <dbReference type="ARBA" id="ARBA00022605"/>
    </source>
</evidence>
<keyword evidence="10" id="KW-0486">Methionine biosynthesis</keyword>
<dbReference type="GO" id="GO:0009086">
    <property type="term" value="P:methionine biosynthetic process"/>
    <property type="evidence" value="ECO:0007669"/>
    <property type="project" value="UniProtKB-UniRule"/>
</dbReference>
<dbReference type="Pfam" id="PF01118">
    <property type="entry name" value="Semialdhyde_dh"/>
    <property type="match status" value="1"/>
</dbReference>
<name>A0A401JGN9_9PROT</name>
<evidence type="ECO:0000256" key="7">
    <source>
        <dbReference type="ARBA" id="ARBA00022915"/>
    </source>
</evidence>
<keyword evidence="7" id="KW-0220">Diaminopimelate biosynthesis</keyword>
<evidence type="ECO:0000256" key="6">
    <source>
        <dbReference type="ARBA" id="ARBA00022857"/>
    </source>
</evidence>
<evidence type="ECO:0000259" key="13">
    <source>
        <dbReference type="SMART" id="SM00859"/>
    </source>
</evidence>
<comment type="subunit">
    <text evidence="2">Homodimer.</text>
</comment>
<dbReference type="Proteomes" id="UP000286806">
    <property type="component" value="Unassembled WGS sequence"/>
</dbReference>
<dbReference type="EC" id="1.2.1.11" evidence="3 12"/>
<gene>
    <name evidence="14" type="ORF">SFMTTN_2622</name>
</gene>
<dbReference type="EMBL" id="BGOW01000027">
    <property type="protein sequence ID" value="GBL46797.1"/>
    <property type="molecule type" value="Genomic_DNA"/>
</dbReference>
<dbReference type="NCBIfam" id="NF005957">
    <property type="entry name" value="PRK08040.1"/>
    <property type="match status" value="1"/>
</dbReference>
<dbReference type="GO" id="GO:0009088">
    <property type="term" value="P:threonine biosynthetic process"/>
    <property type="evidence" value="ECO:0007669"/>
    <property type="project" value="UniProtKB-UniRule"/>
</dbReference>
<dbReference type="CDD" id="cd17894">
    <property type="entry name" value="ASADH_USG1_N"/>
    <property type="match status" value="1"/>
</dbReference>
<dbReference type="PIRSF" id="PIRSF000148">
    <property type="entry name" value="ASA_dh"/>
    <property type="match status" value="1"/>
</dbReference>
<dbReference type="NCBIfam" id="NF011456">
    <property type="entry name" value="PRK14874.1"/>
    <property type="match status" value="1"/>
</dbReference>
<comment type="catalytic activity">
    <reaction evidence="11">
        <text>L-aspartate 4-semialdehyde + phosphate + NADP(+) = 4-phospho-L-aspartate + NADPH + H(+)</text>
        <dbReference type="Rhea" id="RHEA:24284"/>
        <dbReference type="ChEBI" id="CHEBI:15378"/>
        <dbReference type="ChEBI" id="CHEBI:43474"/>
        <dbReference type="ChEBI" id="CHEBI:57535"/>
        <dbReference type="ChEBI" id="CHEBI:57783"/>
        <dbReference type="ChEBI" id="CHEBI:58349"/>
        <dbReference type="ChEBI" id="CHEBI:537519"/>
        <dbReference type="EC" id="1.2.1.11"/>
    </reaction>
</comment>
<evidence type="ECO:0000256" key="9">
    <source>
        <dbReference type="ARBA" id="ARBA00023154"/>
    </source>
</evidence>
<dbReference type="SUPFAM" id="SSF55347">
    <property type="entry name" value="Glyceraldehyde-3-phosphate dehydrogenase-like, C-terminal domain"/>
    <property type="match status" value="1"/>
</dbReference>
<keyword evidence="9" id="KW-0457">Lysine biosynthesis</keyword>
<dbReference type="PANTHER" id="PTHR46278:SF2">
    <property type="entry name" value="ASPARTATE-SEMIALDEHYDE DEHYDROGENASE"/>
    <property type="match status" value="1"/>
</dbReference>
<evidence type="ECO:0000256" key="8">
    <source>
        <dbReference type="ARBA" id="ARBA00023002"/>
    </source>
</evidence>
<evidence type="ECO:0000256" key="5">
    <source>
        <dbReference type="ARBA" id="ARBA00022697"/>
    </source>
</evidence>
<evidence type="ECO:0000256" key="1">
    <source>
        <dbReference type="ARBA" id="ARBA00010584"/>
    </source>
</evidence>